<dbReference type="InterPro" id="IPR007852">
    <property type="entry name" value="Cdc73/Parafibromin"/>
</dbReference>
<dbReference type="Proteomes" id="UP001516464">
    <property type="component" value="Unassembled WGS sequence"/>
</dbReference>
<sequence length="281" mass="32835">MEILKNIYSNIDKCTININEIKVENEVYPSSIQINLQDGTQCTLGQLVFYLINRNLSHSDYLAKCSEIGFAPISYVDRTKLLNELGDFIISDQSITLENPIDQYLCNKDFSYIFDIFDQIKKRKSILTRKTKFKIVVPSSIYSKITLANIESLLVTFEYKENVLEENLDPPSNQNITRNGILYEIVDNVSRFTSDDWESIVAIFLDGSNWQFKNWNWKSLVDIFYSIPTFFIRYSNEKISEAIKDYKVNEIIIDSETKRCKKADIEKIWEMIENAVEKINE</sequence>
<dbReference type="PANTHER" id="PTHR12466:SF8">
    <property type="entry name" value="PARAFIBROMIN"/>
    <property type="match status" value="1"/>
</dbReference>
<evidence type="ECO:0000313" key="6">
    <source>
        <dbReference type="EMBL" id="KAF7683639.1"/>
    </source>
</evidence>
<feature type="domain" description="Cell division control protein 73 C-terminal" evidence="5">
    <location>
        <begin position="135"/>
        <end position="274"/>
    </location>
</feature>
<organism evidence="6 7">
    <name type="scientific">Astathelohania contejeani</name>
    <dbReference type="NCBI Taxonomy" id="164912"/>
    <lineage>
        <taxon>Eukaryota</taxon>
        <taxon>Fungi</taxon>
        <taxon>Fungi incertae sedis</taxon>
        <taxon>Microsporidia</taxon>
        <taxon>Astathelohaniidae</taxon>
        <taxon>Astathelohania</taxon>
    </lineage>
</organism>
<reference evidence="6 7" key="1">
    <citation type="submission" date="2019-01" db="EMBL/GenBank/DDBJ databases">
        <title>Genomes sequencing and comparative genomics of infectious freshwater microsporidia, Cucumispora dikerogammari and Thelohania contejeani.</title>
        <authorList>
            <person name="Cormier A."/>
            <person name="Giraud I."/>
            <person name="Wattier R."/>
            <person name="Teixeira M."/>
            <person name="Grandjean F."/>
            <person name="Rigaud T."/>
            <person name="Cordaux R."/>
        </authorList>
    </citation>
    <scope>NUCLEOTIDE SEQUENCE [LARGE SCALE GENOMIC DNA]</scope>
    <source>
        <strain evidence="6">T1</strain>
        <tissue evidence="6">Spores</tissue>
    </source>
</reference>
<dbReference type="EMBL" id="SBIQ01000066">
    <property type="protein sequence ID" value="KAF7683639.1"/>
    <property type="molecule type" value="Genomic_DNA"/>
</dbReference>
<comment type="caution">
    <text evidence="6">The sequence shown here is derived from an EMBL/GenBank/DDBJ whole genome shotgun (WGS) entry which is preliminary data.</text>
</comment>
<evidence type="ECO:0000313" key="7">
    <source>
        <dbReference type="Proteomes" id="UP001516464"/>
    </source>
</evidence>
<dbReference type="GO" id="GO:0051301">
    <property type="term" value="P:cell division"/>
    <property type="evidence" value="ECO:0007669"/>
    <property type="project" value="UniProtKB-KW"/>
</dbReference>
<evidence type="ECO:0000259" key="5">
    <source>
        <dbReference type="Pfam" id="PF05179"/>
    </source>
</evidence>
<name>A0ABQ7HZM2_9MICR</name>
<keyword evidence="6" id="KW-0131">Cell cycle</keyword>
<comment type="similarity">
    <text evidence="2">Belongs to the CDC73 family.</text>
</comment>
<dbReference type="Gene3D" id="3.40.50.11990">
    <property type="entry name" value="RNA polymerase II accessory factor, Cdc73 C-terminal domain"/>
    <property type="match status" value="1"/>
</dbReference>
<dbReference type="InterPro" id="IPR031336">
    <property type="entry name" value="CDC73_C"/>
</dbReference>
<evidence type="ECO:0000256" key="2">
    <source>
        <dbReference type="ARBA" id="ARBA00010427"/>
    </source>
</evidence>
<gene>
    <name evidence="6" type="primary">cdc-73</name>
    <name evidence="6" type="ORF">TCON_1156</name>
</gene>
<dbReference type="PANTHER" id="PTHR12466">
    <property type="entry name" value="CDC73 DOMAIN PROTEIN"/>
    <property type="match status" value="1"/>
</dbReference>
<accession>A0ABQ7HZM2</accession>
<evidence type="ECO:0000256" key="3">
    <source>
        <dbReference type="ARBA" id="ARBA00023163"/>
    </source>
</evidence>
<evidence type="ECO:0000256" key="4">
    <source>
        <dbReference type="ARBA" id="ARBA00023242"/>
    </source>
</evidence>
<evidence type="ECO:0000256" key="1">
    <source>
        <dbReference type="ARBA" id="ARBA00004123"/>
    </source>
</evidence>
<proteinExistence type="inferred from homology"/>
<dbReference type="Pfam" id="PF05179">
    <property type="entry name" value="CDC73_C"/>
    <property type="match status" value="1"/>
</dbReference>
<keyword evidence="6" id="KW-0132">Cell division</keyword>
<comment type="subcellular location">
    <subcellularLocation>
        <location evidence="1">Nucleus</location>
    </subcellularLocation>
</comment>
<keyword evidence="4" id="KW-0539">Nucleus</keyword>
<protein>
    <submittedName>
        <fullName evidence="6">Cell division cycle protein 73</fullName>
    </submittedName>
</protein>
<dbReference type="InterPro" id="IPR038103">
    <property type="entry name" value="CDC73_C_sf"/>
</dbReference>
<keyword evidence="3" id="KW-0804">Transcription</keyword>
<keyword evidence="7" id="KW-1185">Reference proteome</keyword>